<sequence>MIKNQREWSPLNFLEKDAVSPVPAWIKKFEPIVTQDPMAIRKYLGKESNPKMSSDLHAYRFLLLIAQGQSHIILLHAQISTSTHALGESDLKKAPSRSQKISSTEDCGQYACVWRWSDSLEMQLYRPTDSQPFDGFGPKFYTDLYS</sequence>
<comment type="caution">
    <text evidence="1">The sequence shown here is derived from an EMBL/GenBank/DDBJ whole genome shotgun (WGS) entry which is preliminary data.</text>
</comment>
<evidence type="ECO:0000313" key="1">
    <source>
        <dbReference type="EMBL" id="GBN08768.1"/>
    </source>
</evidence>
<dbReference type="Proteomes" id="UP000499080">
    <property type="component" value="Unassembled WGS sequence"/>
</dbReference>
<protein>
    <submittedName>
        <fullName evidence="1">Uncharacterized protein</fullName>
    </submittedName>
</protein>
<accession>A0A4Y2L2D7</accession>
<gene>
    <name evidence="1" type="ORF">AVEN_141857_1</name>
</gene>
<dbReference type="EMBL" id="BGPR01005291">
    <property type="protein sequence ID" value="GBN08768.1"/>
    <property type="molecule type" value="Genomic_DNA"/>
</dbReference>
<reference evidence="1 2" key="1">
    <citation type="journal article" date="2019" name="Sci. Rep.">
        <title>Orb-weaving spider Araneus ventricosus genome elucidates the spidroin gene catalogue.</title>
        <authorList>
            <person name="Kono N."/>
            <person name="Nakamura H."/>
            <person name="Ohtoshi R."/>
            <person name="Moran D.A.P."/>
            <person name="Shinohara A."/>
            <person name="Yoshida Y."/>
            <person name="Fujiwara M."/>
            <person name="Mori M."/>
            <person name="Tomita M."/>
            <person name="Arakawa K."/>
        </authorList>
    </citation>
    <scope>NUCLEOTIDE SEQUENCE [LARGE SCALE GENOMIC DNA]</scope>
</reference>
<evidence type="ECO:0000313" key="2">
    <source>
        <dbReference type="Proteomes" id="UP000499080"/>
    </source>
</evidence>
<organism evidence="1 2">
    <name type="scientific">Araneus ventricosus</name>
    <name type="common">Orbweaver spider</name>
    <name type="synonym">Epeira ventricosa</name>
    <dbReference type="NCBI Taxonomy" id="182803"/>
    <lineage>
        <taxon>Eukaryota</taxon>
        <taxon>Metazoa</taxon>
        <taxon>Ecdysozoa</taxon>
        <taxon>Arthropoda</taxon>
        <taxon>Chelicerata</taxon>
        <taxon>Arachnida</taxon>
        <taxon>Araneae</taxon>
        <taxon>Araneomorphae</taxon>
        <taxon>Entelegynae</taxon>
        <taxon>Araneoidea</taxon>
        <taxon>Araneidae</taxon>
        <taxon>Araneus</taxon>
    </lineage>
</organism>
<dbReference type="AlphaFoldDB" id="A0A4Y2L2D7"/>
<name>A0A4Y2L2D7_ARAVE</name>
<keyword evidence="2" id="KW-1185">Reference proteome</keyword>
<proteinExistence type="predicted"/>